<gene>
    <name evidence="3" type="ORF">CPM_1441</name>
</gene>
<feature type="transmembrane region" description="Helical" evidence="1">
    <location>
        <begin position="113"/>
        <end position="134"/>
    </location>
</feature>
<keyword evidence="1" id="KW-0472">Membrane</keyword>
<dbReference type="OrthoDB" id="238622at2157"/>
<dbReference type="EMBL" id="LT719092">
    <property type="protein sequence ID" value="SJK85237.1"/>
    <property type="molecule type" value="Genomic_DNA"/>
</dbReference>
<keyword evidence="1" id="KW-0812">Transmembrane</keyword>
<feature type="domain" description="DZANK-type" evidence="2">
    <location>
        <begin position="4"/>
        <end position="69"/>
    </location>
</feature>
<feature type="transmembrane region" description="Helical" evidence="1">
    <location>
        <begin position="86"/>
        <end position="107"/>
    </location>
</feature>
<evidence type="ECO:0000313" key="4">
    <source>
        <dbReference type="Proteomes" id="UP000187822"/>
    </source>
</evidence>
<organism evidence="3 4">
    <name type="scientific">Cuniculiplasma divulgatum</name>
    <dbReference type="NCBI Taxonomy" id="1673428"/>
    <lineage>
        <taxon>Archaea</taxon>
        <taxon>Methanobacteriati</taxon>
        <taxon>Thermoplasmatota</taxon>
        <taxon>Thermoplasmata</taxon>
        <taxon>Thermoplasmatales</taxon>
        <taxon>Cuniculiplasmataceae</taxon>
        <taxon>Cuniculiplasma</taxon>
    </lineage>
</organism>
<accession>A0A1R4A8E7</accession>
<keyword evidence="1" id="KW-1133">Transmembrane helix</keyword>
<evidence type="ECO:0000313" key="3">
    <source>
        <dbReference type="EMBL" id="SJK85237.1"/>
    </source>
</evidence>
<feature type="transmembrane region" description="Helical" evidence="1">
    <location>
        <begin position="141"/>
        <end position="168"/>
    </location>
</feature>
<dbReference type="Pfam" id="PF12773">
    <property type="entry name" value="DZR"/>
    <property type="match status" value="1"/>
</dbReference>
<proteinExistence type="predicted"/>
<dbReference type="KEGG" id="cdiv:CPM_1441"/>
<name>A0A1R4A8E7_9ARCH</name>
<dbReference type="RefSeq" id="WP_083705333.1">
    <property type="nucleotide sequence ID" value="NZ_LT719092.1"/>
</dbReference>
<sequence>MKVCPNCSSVMDDNAKICTQCGYQFDAAPSSSGVDLNQQTGSSFNEKIKYCQNCGTANTFSSTVCSNCGSSKFSSTPMIDNRPTGITILAVLGILGSLPELLIGSIFTFGFPIIGVLIIIVGVLFLIASISLFSGKEWARILIMIFSVLMLIAIPIGTIMGIIFLYYFTRPHVKKYFQRQNLNPL</sequence>
<dbReference type="AlphaFoldDB" id="A0A1R4A8E7"/>
<dbReference type="InterPro" id="IPR025874">
    <property type="entry name" value="DZR"/>
</dbReference>
<evidence type="ECO:0000256" key="1">
    <source>
        <dbReference type="SAM" id="Phobius"/>
    </source>
</evidence>
<protein>
    <submittedName>
        <fullName evidence="3">Zinc ribbon domain multipass membrane protein</fullName>
    </submittedName>
</protein>
<keyword evidence="4" id="KW-1185">Reference proteome</keyword>
<reference evidence="4" key="1">
    <citation type="submission" date="2016-06" db="EMBL/GenBank/DDBJ databases">
        <authorList>
            <person name="Toshchakov V.S."/>
        </authorList>
    </citation>
    <scope>NUCLEOTIDE SEQUENCE [LARGE SCALE GENOMIC DNA]</scope>
    <source>
        <strain>PM4 (JCM 30641</strain>
        <strain evidence="4">\VKM B-2940)</strain>
    </source>
</reference>
<dbReference type="GeneID" id="30928026"/>
<dbReference type="Proteomes" id="UP000187822">
    <property type="component" value="Chromosome I"/>
</dbReference>
<evidence type="ECO:0000259" key="2">
    <source>
        <dbReference type="Pfam" id="PF12773"/>
    </source>
</evidence>